<keyword evidence="1" id="KW-0472">Membrane</keyword>
<feature type="transmembrane region" description="Helical" evidence="1">
    <location>
        <begin position="49"/>
        <end position="77"/>
    </location>
</feature>
<name>A0A8H5HIT8_9AGAR</name>
<feature type="transmembrane region" description="Helical" evidence="1">
    <location>
        <begin position="18"/>
        <end position="37"/>
    </location>
</feature>
<keyword evidence="1" id="KW-0812">Transmembrane</keyword>
<sequence length="356" mass="38853">MVSSSLPADIVKSSGPLILGYLLNWSLFGVVSIQVSFPKDRLYCKCLVYGVYILETLQTVIVTHDAFASFGIGFGSFEALDNIQLTCLSIPILSGIVGCIVQVFYAYRINILSKSKAIGYLIATISVIGCLAGIVTGAKSFELGSLSKLTQTSVFISAGFWWGCCALCDVIIAISMTYLLSRHDTGFRSTHLLVIKLTRLTIETGTATETLTRPSATVAVVNLFLFFGYSDTNYYTVPVLIIAKLYCNTLLVLFNSRMRIVGGREPEELAATTTALDISTRLQPVIFSRPPSAYLQDWRTLYKDGLQDDLVMGEAASSEPGIRVTTDVYIANDDVEKRGAPDRRSMALPYAGDRST</sequence>
<feature type="transmembrane region" description="Helical" evidence="1">
    <location>
        <begin position="211"/>
        <end position="229"/>
    </location>
</feature>
<dbReference type="PANTHER" id="PTHR40465">
    <property type="entry name" value="CHROMOSOME 1, WHOLE GENOME SHOTGUN SEQUENCE"/>
    <property type="match status" value="1"/>
</dbReference>
<feature type="transmembrane region" description="Helical" evidence="1">
    <location>
        <begin position="83"/>
        <end position="105"/>
    </location>
</feature>
<dbReference type="InterPro" id="IPR045339">
    <property type="entry name" value="DUF6534"/>
</dbReference>
<dbReference type="Pfam" id="PF20152">
    <property type="entry name" value="DUF6534"/>
    <property type="match status" value="1"/>
</dbReference>
<reference evidence="3 4" key="1">
    <citation type="journal article" date="2020" name="ISME J.">
        <title>Uncovering the hidden diversity of litter-decomposition mechanisms in mushroom-forming fungi.</title>
        <authorList>
            <person name="Floudas D."/>
            <person name="Bentzer J."/>
            <person name="Ahren D."/>
            <person name="Johansson T."/>
            <person name="Persson P."/>
            <person name="Tunlid A."/>
        </authorList>
    </citation>
    <scope>NUCLEOTIDE SEQUENCE [LARGE SCALE GENOMIC DNA]</scope>
    <source>
        <strain evidence="3 4">CBS 661.87</strain>
    </source>
</reference>
<gene>
    <name evidence="3" type="ORF">D9615_003340</name>
</gene>
<evidence type="ECO:0000313" key="4">
    <source>
        <dbReference type="Proteomes" id="UP000565441"/>
    </source>
</evidence>
<dbReference type="PANTHER" id="PTHR40465:SF1">
    <property type="entry name" value="DUF6534 DOMAIN-CONTAINING PROTEIN"/>
    <property type="match status" value="1"/>
</dbReference>
<feature type="transmembrane region" description="Helical" evidence="1">
    <location>
        <begin position="117"/>
        <end position="138"/>
    </location>
</feature>
<dbReference type="EMBL" id="JAACJP010000005">
    <property type="protein sequence ID" value="KAF5384100.1"/>
    <property type="molecule type" value="Genomic_DNA"/>
</dbReference>
<keyword evidence="4" id="KW-1185">Reference proteome</keyword>
<evidence type="ECO:0000259" key="2">
    <source>
        <dbReference type="Pfam" id="PF20152"/>
    </source>
</evidence>
<dbReference type="AlphaFoldDB" id="A0A8H5HIT8"/>
<dbReference type="OrthoDB" id="2536347at2759"/>
<evidence type="ECO:0000313" key="3">
    <source>
        <dbReference type="EMBL" id="KAF5384100.1"/>
    </source>
</evidence>
<feature type="transmembrane region" description="Helical" evidence="1">
    <location>
        <begin position="158"/>
        <end position="180"/>
    </location>
</feature>
<dbReference type="Proteomes" id="UP000565441">
    <property type="component" value="Unassembled WGS sequence"/>
</dbReference>
<keyword evidence="1" id="KW-1133">Transmembrane helix</keyword>
<protein>
    <recommendedName>
        <fullName evidence="2">DUF6534 domain-containing protein</fullName>
    </recommendedName>
</protein>
<feature type="transmembrane region" description="Helical" evidence="1">
    <location>
        <begin position="235"/>
        <end position="254"/>
    </location>
</feature>
<accession>A0A8H5HIT8</accession>
<proteinExistence type="predicted"/>
<evidence type="ECO:0000256" key="1">
    <source>
        <dbReference type="SAM" id="Phobius"/>
    </source>
</evidence>
<comment type="caution">
    <text evidence="3">The sequence shown here is derived from an EMBL/GenBank/DDBJ whole genome shotgun (WGS) entry which is preliminary data.</text>
</comment>
<feature type="domain" description="DUF6534" evidence="2">
    <location>
        <begin position="166"/>
        <end position="258"/>
    </location>
</feature>
<organism evidence="3 4">
    <name type="scientific">Tricholomella constricta</name>
    <dbReference type="NCBI Taxonomy" id="117010"/>
    <lineage>
        <taxon>Eukaryota</taxon>
        <taxon>Fungi</taxon>
        <taxon>Dikarya</taxon>
        <taxon>Basidiomycota</taxon>
        <taxon>Agaricomycotina</taxon>
        <taxon>Agaricomycetes</taxon>
        <taxon>Agaricomycetidae</taxon>
        <taxon>Agaricales</taxon>
        <taxon>Tricholomatineae</taxon>
        <taxon>Lyophyllaceae</taxon>
        <taxon>Tricholomella</taxon>
    </lineage>
</organism>